<organism evidence="2 3">
    <name type="scientific">Staphylotrichum tortipilum</name>
    <dbReference type="NCBI Taxonomy" id="2831512"/>
    <lineage>
        <taxon>Eukaryota</taxon>
        <taxon>Fungi</taxon>
        <taxon>Dikarya</taxon>
        <taxon>Ascomycota</taxon>
        <taxon>Pezizomycotina</taxon>
        <taxon>Sordariomycetes</taxon>
        <taxon>Sordariomycetidae</taxon>
        <taxon>Sordariales</taxon>
        <taxon>Chaetomiaceae</taxon>
        <taxon>Staphylotrichum</taxon>
    </lineage>
</organism>
<dbReference type="Pfam" id="PF13460">
    <property type="entry name" value="NAD_binding_10"/>
    <property type="match status" value="1"/>
</dbReference>
<evidence type="ECO:0000313" key="2">
    <source>
        <dbReference type="EMBL" id="KAK3902644.1"/>
    </source>
</evidence>
<dbReference type="Proteomes" id="UP001303889">
    <property type="component" value="Unassembled WGS sequence"/>
</dbReference>
<dbReference type="EMBL" id="MU855496">
    <property type="protein sequence ID" value="KAK3902644.1"/>
    <property type="molecule type" value="Genomic_DNA"/>
</dbReference>
<accession>A0AAN6RTX9</accession>
<protein>
    <recommendedName>
        <fullName evidence="1">NAD(P)-binding domain-containing protein</fullName>
    </recommendedName>
</protein>
<proteinExistence type="predicted"/>
<keyword evidence="3" id="KW-1185">Reference proteome</keyword>
<reference evidence="2" key="1">
    <citation type="journal article" date="2023" name="Mol. Phylogenet. Evol.">
        <title>Genome-scale phylogeny and comparative genomics of the fungal order Sordariales.</title>
        <authorList>
            <person name="Hensen N."/>
            <person name="Bonometti L."/>
            <person name="Westerberg I."/>
            <person name="Brannstrom I.O."/>
            <person name="Guillou S."/>
            <person name="Cros-Aarteil S."/>
            <person name="Calhoun S."/>
            <person name="Haridas S."/>
            <person name="Kuo A."/>
            <person name="Mondo S."/>
            <person name="Pangilinan J."/>
            <person name="Riley R."/>
            <person name="LaButti K."/>
            <person name="Andreopoulos B."/>
            <person name="Lipzen A."/>
            <person name="Chen C."/>
            <person name="Yan M."/>
            <person name="Daum C."/>
            <person name="Ng V."/>
            <person name="Clum A."/>
            <person name="Steindorff A."/>
            <person name="Ohm R.A."/>
            <person name="Martin F."/>
            <person name="Silar P."/>
            <person name="Natvig D.O."/>
            <person name="Lalanne C."/>
            <person name="Gautier V."/>
            <person name="Ament-Velasquez S.L."/>
            <person name="Kruys A."/>
            <person name="Hutchinson M.I."/>
            <person name="Powell A.J."/>
            <person name="Barry K."/>
            <person name="Miller A.N."/>
            <person name="Grigoriev I.V."/>
            <person name="Debuchy R."/>
            <person name="Gladieux P."/>
            <person name="Hiltunen Thoren M."/>
            <person name="Johannesson H."/>
        </authorList>
    </citation>
    <scope>NUCLEOTIDE SEQUENCE</scope>
    <source>
        <strain evidence="2">CBS 103.79</strain>
    </source>
</reference>
<dbReference type="Gene3D" id="3.40.50.720">
    <property type="entry name" value="NAD(P)-binding Rossmann-like Domain"/>
    <property type="match status" value="1"/>
</dbReference>
<evidence type="ECO:0000313" key="3">
    <source>
        <dbReference type="Proteomes" id="UP001303889"/>
    </source>
</evidence>
<comment type="caution">
    <text evidence="2">The sequence shown here is derived from an EMBL/GenBank/DDBJ whole genome shotgun (WGS) entry which is preliminary data.</text>
</comment>
<gene>
    <name evidence="2" type="ORF">C8A05DRAFT_15313</name>
</gene>
<reference evidence="2" key="2">
    <citation type="submission" date="2023-05" db="EMBL/GenBank/DDBJ databases">
        <authorList>
            <consortium name="Lawrence Berkeley National Laboratory"/>
            <person name="Steindorff A."/>
            <person name="Hensen N."/>
            <person name="Bonometti L."/>
            <person name="Westerberg I."/>
            <person name="Brannstrom I.O."/>
            <person name="Guillou S."/>
            <person name="Cros-Aarteil S."/>
            <person name="Calhoun S."/>
            <person name="Haridas S."/>
            <person name="Kuo A."/>
            <person name="Mondo S."/>
            <person name="Pangilinan J."/>
            <person name="Riley R."/>
            <person name="Labutti K."/>
            <person name="Andreopoulos B."/>
            <person name="Lipzen A."/>
            <person name="Chen C."/>
            <person name="Yanf M."/>
            <person name="Daum C."/>
            <person name="Ng V."/>
            <person name="Clum A."/>
            <person name="Ohm R."/>
            <person name="Martin F."/>
            <person name="Silar P."/>
            <person name="Natvig D."/>
            <person name="Lalanne C."/>
            <person name="Gautier V."/>
            <person name="Ament-Velasquez S.L."/>
            <person name="Kruys A."/>
            <person name="Hutchinson M.I."/>
            <person name="Powell A.J."/>
            <person name="Barry K."/>
            <person name="Miller A.N."/>
            <person name="Grigoriev I.V."/>
            <person name="Debuchy R."/>
            <person name="Gladieux P."/>
            <person name="Thoren M.H."/>
            <person name="Johannesson H."/>
        </authorList>
    </citation>
    <scope>NUCLEOTIDE SEQUENCE</scope>
    <source>
        <strain evidence="2">CBS 103.79</strain>
    </source>
</reference>
<evidence type="ECO:0000259" key="1">
    <source>
        <dbReference type="Pfam" id="PF13460"/>
    </source>
</evidence>
<dbReference type="InterPro" id="IPR016040">
    <property type="entry name" value="NAD(P)-bd_dom"/>
</dbReference>
<feature type="domain" description="NAD(P)-binding" evidence="1">
    <location>
        <begin position="16"/>
        <end position="215"/>
    </location>
</feature>
<dbReference type="AlphaFoldDB" id="A0AAN6RTX9"/>
<dbReference type="SUPFAM" id="SSF51735">
    <property type="entry name" value="NAD(P)-binding Rossmann-fold domains"/>
    <property type="match status" value="1"/>
</dbReference>
<sequence length="255" mass="27060">MASDPHKVLVIGGYHKLALELIPLLLKRGCDVSTLVRTPEQVEAVAKLTGGDPPRSPGVMALDLERISDDAEVQQYLTGVNSPPGIPWLTAGSGGKGGEPEHRGGSALGNAVNCFIDRGAQTASVSRFLVISDLDWNDKILTNPNLDVDDVTAYNSSLVGNQPEVEELRMLERTNMYLINLRIGDLTSSPAGGVELGKVQELKGSVSTQAAARVVDLLLATEGVESMGLSLVDGAEDIRDAVKRVAEEKANSHRA</sequence>
<name>A0AAN6RTX9_9PEZI</name>
<dbReference type="InterPro" id="IPR036291">
    <property type="entry name" value="NAD(P)-bd_dom_sf"/>
</dbReference>